<feature type="modified residue" description="Phosphohistidine" evidence="16">
    <location>
        <position position="1554"/>
    </location>
</feature>
<comment type="caution">
    <text evidence="25">The sequence shown here is derived from an EMBL/GenBank/DDBJ whole genome shotgun (WGS) entry which is preliminary data.</text>
</comment>
<feature type="domain" description="Response regulatory" evidence="21">
    <location>
        <begin position="1357"/>
        <end position="1473"/>
    </location>
</feature>
<dbReference type="GO" id="GO:0005524">
    <property type="term" value="F:ATP binding"/>
    <property type="evidence" value="ECO:0007669"/>
    <property type="project" value="UniProtKB-KW"/>
</dbReference>
<feature type="domain" description="PAC" evidence="23">
    <location>
        <begin position="514"/>
        <end position="565"/>
    </location>
</feature>
<feature type="domain" description="PAS" evidence="22">
    <location>
        <begin position="435"/>
        <end position="511"/>
    </location>
</feature>
<evidence type="ECO:0000256" key="14">
    <source>
        <dbReference type="ARBA" id="ARBA00064003"/>
    </source>
</evidence>
<dbReference type="InterPro" id="IPR004358">
    <property type="entry name" value="Sig_transdc_His_kin-like_C"/>
</dbReference>
<dbReference type="SMART" id="SM00387">
    <property type="entry name" value="HATPase_c"/>
    <property type="match status" value="1"/>
</dbReference>
<evidence type="ECO:0000256" key="11">
    <source>
        <dbReference type="ARBA" id="ARBA00022989"/>
    </source>
</evidence>
<dbReference type="NCBIfam" id="TIGR00229">
    <property type="entry name" value="sensory_box"/>
    <property type="match status" value="2"/>
</dbReference>
<evidence type="ECO:0000256" key="12">
    <source>
        <dbReference type="ARBA" id="ARBA00023012"/>
    </source>
</evidence>
<protein>
    <recommendedName>
        <fullName evidence="15">Sensory/regulatory protein RpfC</fullName>
        <ecNumber evidence="3">2.7.13.3</ecNumber>
    </recommendedName>
</protein>
<keyword evidence="13" id="KW-0472">Membrane</keyword>
<dbReference type="Pfam" id="PF01627">
    <property type="entry name" value="Hpt"/>
    <property type="match status" value="1"/>
</dbReference>
<keyword evidence="5 17" id="KW-0597">Phosphoprotein</keyword>
<dbReference type="SMART" id="SM00062">
    <property type="entry name" value="PBPb"/>
    <property type="match status" value="1"/>
</dbReference>
<dbReference type="PROSITE" id="PS50109">
    <property type="entry name" value="HIS_KIN"/>
    <property type="match status" value="1"/>
</dbReference>
<dbReference type="PANTHER" id="PTHR45339:SF1">
    <property type="entry name" value="HYBRID SIGNAL TRANSDUCTION HISTIDINE KINASE J"/>
    <property type="match status" value="1"/>
</dbReference>
<keyword evidence="4" id="KW-1003">Cell membrane</keyword>
<dbReference type="SUPFAM" id="SSF52172">
    <property type="entry name" value="CheY-like"/>
    <property type="match status" value="2"/>
</dbReference>
<evidence type="ECO:0000259" key="24">
    <source>
        <dbReference type="PROSITE" id="PS50894"/>
    </source>
</evidence>
<dbReference type="InterPro" id="IPR013655">
    <property type="entry name" value="PAS_fold_3"/>
</dbReference>
<feature type="domain" description="Response regulatory" evidence="21">
    <location>
        <begin position="1216"/>
        <end position="1335"/>
    </location>
</feature>
<feature type="domain" description="PAC" evidence="23">
    <location>
        <begin position="776"/>
        <end position="828"/>
    </location>
</feature>
<evidence type="ECO:0000256" key="13">
    <source>
        <dbReference type="ARBA" id="ARBA00023136"/>
    </source>
</evidence>
<dbReference type="EMBL" id="RJVO01000004">
    <property type="protein sequence ID" value="ROH89607.1"/>
    <property type="molecule type" value="Genomic_DNA"/>
</dbReference>
<dbReference type="InterPro" id="IPR003594">
    <property type="entry name" value="HATPase_dom"/>
</dbReference>
<dbReference type="SUPFAM" id="SSF55874">
    <property type="entry name" value="ATPase domain of HSP90 chaperone/DNA topoisomerase II/histidine kinase"/>
    <property type="match status" value="1"/>
</dbReference>
<evidence type="ECO:0000256" key="10">
    <source>
        <dbReference type="ARBA" id="ARBA00022840"/>
    </source>
</evidence>
<dbReference type="InterPro" id="IPR036641">
    <property type="entry name" value="HPT_dom_sf"/>
</dbReference>
<dbReference type="Proteomes" id="UP000282106">
    <property type="component" value="Unassembled WGS sequence"/>
</dbReference>
<feature type="modified residue" description="4-aspartylphosphate" evidence="17">
    <location>
        <position position="1406"/>
    </location>
</feature>
<evidence type="ECO:0000256" key="19">
    <source>
        <dbReference type="SAM" id="SignalP"/>
    </source>
</evidence>
<keyword evidence="7" id="KW-0812">Transmembrane</keyword>
<dbReference type="Pfam" id="PF00512">
    <property type="entry name" value="HisKA"/>
    <property type="match status" value="1"/>
</dbReference>
<keyword evidence="6" id="KW-0808">Transferase</keyword>
<gene>
    <name evidence="25" type="ORF">ED208_10800</name>
</gene>
<dbReference type="SUPFAM" id="SSF47226">
    <property type="entry name" value="Histidine-containing phosphotransfer domain, HPT domain"/>
    <property type="match status" value="1"/>
</dbReference>
<dbReference type="SUPFAM" id="SSF55785">
    <property type="entry name" value="PYP-like sensor domain (PAS domain)"/>
    <property type="match status" value="5"/>
</dbReference>
<dbReference type="InterPro" id="IPR005467">
    <property type="entry name" value="His_kinase_dom"/>
</dbReference>
<dbReference type="SMART" id="SM00073">
    <property type="entry name" value="HPT"/>
    <property type="match status" value="1"/>
</dbReference>
<feature type="chain" id="PRO_5018250932" description="Sensory/regulatory protein RpfC" evidence="19">
    <location>
        <begin position="26"/>
        <end position="1700"/>
    </location>
</feature>
<feature type="modified residue" description="4-aspartylphosphate" evidence="17">
    <location>
        <position position="1268"/>
    </location>
</feature>
<dbReference type="FunCoup" id="A0A3N0VA01">
    <property type="interactions" value="82"/>
</dbReference>
<dbReference type="FunFam" id="1.10.287.130:FF:000002">
    <property type="entry name" value="Two-component osmosensing histidine kinase"/>
    <property type="match status" value="1"/>
</dbReference>
<dbReference type="InterPro" id="IPR000014">
    <property type="entry name" value="PAS"/>
</dbReference>
<dbReference type="Gene3D" id="1.10.287.130">
    <property type="match status" value="1"/>
</dbReference>
<sequence>MLNRSGWRRAMALIPALLLAWPAQALKLSAEETAWLAQHPVVTVYSDAGAPPFDAIDEQGRHFGLVTDYLQELAERTGLRFQWSPQPRRARLLAQMANDDQAQLLVAYALEVPPGAGLRPFARVLAQDYPVLVSRRLGADYDGLGAGRARRYALVSGYAPGERYGARQPGSQLLYSENFEPALVDVALGNADASVQGLAVADYLIRQRGLGDLQFSGLASEPAQPLRWWLPANATVLAGLLERAWDEIPEPRHRHLRETWLGEERHSAPPPAEDAASVWPYLLLPMLLLVAGWYWYRRRALRQASPVAPVPRAGYGPGLMFELEEPPAAAPRLRDCSPEVLHYLGLAADTELPALATLRAGIPAEDQALIAEAVAESRPGLRRCEVEFRLAGKDGLRWVKCTAEPRRQADGGLLWQAVAVDITAQKLAEAQSERAERRLREITDNVPEVVFQLERDAQGSYRFNFVSASLLSICGLSPQEVMRDSEAIFHAIHEDDRERVRAAVQRSALGLEAYEVEYRLRRPDGQLEWLRASARPLRLGNGSTVWNGYISNVSRLKQVEQRLEEAERFVRDITDNIPGFVYQLRQNAETGERRLSFISAGVSSHGLSAAEALAEQGRIYARLPPEDQQSLSAAVARSMETLTPYRLDYRVQLPSGVIGWMRTQAAPRRLPDGSLVWNGVTNEISEEKLLQAEAQRAQERLKAITDALPGVVYQRLESLSGEVAYPYISDVASEVFEMAAEDIARRPELLRERTVAEDLVGITEALAASRRERSLVSLDFRFRRRNGELRWLRTRCRPAPSADSEIMVWNGFTEDVTAEREAQARAEALQRRLVEITATVPCVVFQLRREADGRQRLLFVSDSLLDLAGVSQQAAEADIQALWARLPPEDAELLDQALQRSQRERQPLHYDFRLRGADGRLRWVRGALSLPREDAEGTVWSGTWQDISDIKALQDQLAQAKRAAESASRMKSEFLANMSHEIRTPMNAIIGLGQLALQTELSPRQRDYIGKIQTASQSLLGIISDILDLSKIEAGRMQLERVEFDLNHVLEDLAGLIGLRAAEKSLDLRFELPTDLPTRLIGDPLRLGQVLLNLASNAIKFSDAGEVCLRIREAGREGSGLRLRFELRDQGIGLSAEQIRRLFESFAQGDATTTRKYGGTGLGLSISRNLVRLMGGEIGVESSPGQGSCFHFDALLELPAGEQPRYRLPPDLQGCRALVVDGRRGSAELLVSWLKAYGCRAEPVATGELALARLAQAGTDPYRLLLLDWDLPGLSGVETVQRLYGLGLAPRPALVMLSSLLGEAMTELAKASGVQAFLSRPAIPAGLFRAVLRALGHPESPSASEPPEPVRPLAGLRVLAADDNEVNLQVEREILESAGARVGLARNGLEVLARLAEEPFDVVLLDLQMPELDGLATVRKLRADSRYRRMPVIAMTAHAMPEDRQQALAAGMSDYLSKPVARDALVLALQRAQLGLPPPAVAGSDLPAVVSATEGALVDAALLDAEGAIRHLGGNRDLYRRLVERFQRDHHQAAEQITGALGGQDWERARREAHSLRGVAANLGALRLAGLAGEIEQALRQDQQPSGEQLARLQQTQQQTLAAMQALEEASAPPERDVAIEAGLASQLQQLARLLAEHDAEAKVHFSGFSARLAQSATPAFLRLRMAIDNYDFETAALALDDLMHELNLPLAATPPGTQT</sequence>
<evidence type="ECO:0000256" key="1">
    <source>
        <dbReference type="ARBA" id="ARBA00000085"/>
    </source>
</evidence>
<comment type="subunit">
    <text evidence="14">At low DSF concentrations, interacts with RpfF.</text>
</comment>
<reference evidence="25 26" key="1">
    <citation type="submission" date="2018-10" db="EMBL/GenBank/DDBJ databases">
        <authorList>
            <person name="Chen W.-M."/>
        </authorList>
    </citation>
    <scope>NUCLEOTIDE SEQUENCE [LARGE SCALE GENOMIC DNA]</scope>
    <source>
        <strain evidence="25 26">THS-13</strain>
    </source>
</reference>
<dbReference type="SMART" id="SM00388">
    <property type="entry name" value="HisKA"/>
    <property type="match status" value="1"/>
</dbReference>
<dbReference type="Gene3D" id="3.40.190.10">
    <property type="entry name" value="Periplasmic binding protein-like II"/>
    <property type="match status" value="2"/>
</dbReference>
<dbReference type="InParanoid" id="A0A3N0VA01"/>
<dbReference type="RefSeq" id="WP_123211904.1">
    <property type="nucleotide sequence ID" value="NZ_RJVO01000004.1"/>
</dbReference>
<evidence type="ECO:0000313" key="25">
    <source>
        <dbReference type="EMBL" id="ROH89607.1"/>
    </source>
</evidence>
<dbReference type="SMART" id="SM00091">
    <property type="entry name" value="PAS"/>
    <property type="match status" value="3"/>
</dbReference>
<dbReference type="InterPro" id="IPR001610">
    <property type="entry name" value="PAC"/>
</dbReference>
<feature type="domain" description="Histidine kinase" evidence="20">
    <location>
        <begin position="977"/>
        <end position="1198"/>
    </location>
</feature>
<dbReference type="CDD" id="cd16922">
    <property type="entry name" value="HATPase_EvgS-ArcB-TorS-like"/>
    <property type="match status" value="1"/>
</dbReference>
<feature type="coiled-coil region" evidence="18">
    <location>
        <begin position="680"/>
        <end position="707"/>
    </location>
</feature>
<comment type="catalytic activity">
    <reaction evidence="1">
        <text>ATP + protein L-histidine = ADP + protein N-phospho-L-histidine.</text>
        <dbReference type="EC" id="2.7.13.3"/>
    </reaction>
</comment>
<evidence type="ECO:0000313" key="26">
    <source>
        <dbReference type="Proteomes" id="UP000282106"/>
    </source>
</evidence>
<evidence type="ECO:0000256" key="5">
    <source>
        <dbReference type="ARBA" id="ARBA00022553"/>
    </source>
</evidence>
<dbReference type="InterPro" id="IPR003661">
    <property type="entry name" value="HisK_dim/P_dom"/>
</dbReference>
<evidence type="ECO:0000256" key="6">
    <source>
        <dbReference type="ARBA" id="ARBA00022679"/>
    </source>
</evidence>
<dbReference type="InterPro" id="IPR000700">
    <property type="entry name" value="PAS-assoc_C"/>
</dbReference>
<dbReference type="Gene3D" id="1.20.120.160">
    <property type="entry name" value="HPT domain"/>
    <property type="match status" value="1"/>
</dbReference>
<dbReference type="Pfam" id="PF08447">
    <property type="entry name" value="PAS_3"/>
    <property type="match status" value="4"/>
</dbReference>
<keyword evidence="12" id="KW-0902">Two-component regulatory system</keyword>
<dbReference type="PANTHER" id="PTHR45339">
    <property type="entry name" value="HYBRID SIGNAL TRANSDUCTION HISTIDINE KINASE J"/>
    <property type="match status" value="1"/>
</dbReference>
<dbReference type="PROSITE" id="PS50112">
    <property type="entry name" value="PAS"/>
    <property type="match status" value="1"/>
</dbReference>
<keyword evidence="8" id="KW-0547">Nucleotide-binding</keyword>
<dbReference type="PROSITE" id="PS50113">
    <property type="entry name" value="PAC"/>
    <property type="match status" value="3"/>
</dbReference>
<dbReference type="CDD" id="cd01007">
    <property type="entry name" value="PBP2_BvgS_HisK_like"/>
    <property type="match status" value="1"/>
</dbReference>
<dbReference type="CDD" id="cd00082">
    <property type="entry name" value="HisKA"/>
    <property type="match status" value="1"/>
</dbReference>
<dbReference type="InterPro" id="IPR001638">
    <property type="entry name" value="Solute-binding_3/MltF_N"/>
</dbReference>
<dbReference type="InterPro" id="IPR035965">
    <property type="entry name" value="PAS-like_dom_sf"/>
</dbReference>
<keyword evidence="9" id="KW-0418">Kinase</keyword>
<evidence type="ECO:0000259" key="23">
    <source>
        <dbReference type="PROSITE" id="PS50113"/>
    </source>
</evidence>
<dbReference type="GO" id="GO:0005886">
    <property type="term" value="C:plasma membrane"/>
    <property type="evidence" value="ECO:0007669"/>
    <property type="project" value="UniProtKB-SubCell"/>
</dbReference>
<feature type="domain" description="PAC" evidence="23">
    <location>
        <begin position="908"/>
        <end position="959"/>
    </location>
</feature>
<keyword evidence="10" id="KW-0067">ATP-binding</keyword>
<evidence type="ECO:0000259" key="22">
    <source>
        <dbReference type="PROSITE" id="PS50112"/>
    </source>
</evidence>
<evidence type="ECO:0000256" key="15">
    <source>
        <dbReference type="ARBA" id="ARBA00068150"/>
    </source>
</evidence>
<name>A0A3N0VA01_9GAMM</name>
<dbReference type="PRINTS" id="PR00344">
    <property type="entry name" value="BCTRLSENSOR"/>
</dbReference>
<dbReference type="SMART" id="SM00086">
    <property type="entry name" value="PAC"/>
    <property type="match status" value="5"/>
</dbReference>
<dbReference type="PROSITE" id="PS50894">
    <property type="entry name" value="HPT"/>
    <property type="match status" value="1"/>
</dbReference>
<keyword evidence="18" id="KW-0175">Coiled coil</keyword>
<evidence type="ECO:0000259" key="21">
    <source>
        <dbReference type="PROSITE" id="PS50110"/>
    </source>
</evidence>
<dbReference type="PROSITE" id="PS50110">
    <property type="entry name" value="RESPONSE_REGULATORY"/>
    <property type="match status" value="2"/>
</dbReference>
<evidence type="ECO:0000256" key="4">
    <source>
        <dbReference type="ARBA" id="ARBA00022475"/>
    </source>
</evidence>
<dbReference type="SUPFAM" id="SSF47384">
    <property type="entry name" value="Homodimeric domain of signal transducing histidine kinase"/>
    <property type="match status" value="1"/>
</dbReference>
<evidence type="ECO:0000256" key="7">
    <source>
        <dbReference type="ARBA" id="ARBA00022692"/>
    </source>
</evidence>
<dbReference type="EC" id="2.7.13.3" evidence="3"/>
<accession>A0A3N0VA01</accession>
<dbReference type="SUPFAM" id="SSF53850">
    <property type="entry name" value="Periplasmic binding protein-like II"/>
    <property type="match status" value="1"/>
</dbReference>
<dbReference type="CDD" id="cd00130">
    <property type="entry name" value="PAS"/>
    <property type="match status" value="4"/>
</dbReference>
<evidence type="ECO:0000256" key="3">
    <source>
        <dbReference type="ARBA" id="ARBA00012438"/>
    </source>
</evidence>
<dbReference type="InterPro" id="IPR036097">
    <property type="entry name" value="HisK_dim/P_sf"/>
</dbReference>
<dbReference type="Gene3D" id="3.30.565.10">
    <property type="entry name" value="Histidine kinase-like ATPase, C-terminal domain"/>
    <property type="match status" value="1"/>
</dbReference>
<dbReference type="FunFam" id="3.30.565.10:FF:000010">
    <property type="entry name" value="Sensor histidine kinase RcsC"/>
    <property type="match status" value="1"/>
</dbReference>
<dbReference type="InterPro" id="IPR011006">
    <property type="entry name" value="CheY-like_superfamily"/>
</dbReference>
<keyword evidence="11" id="KW-1133">Transmembrane helix</keyword>
<dbReference type="InterPro" id="IPR036890">
    <property type="entry name" value="HATPase_C_sf"/>
</dbReference>
<evidence type="ECO:0000256" key="2">
    <source>
        <dbReference type="ARBA" id="ARBA00004651"/>
    </source>
</evidence>
<comment type="subcellular location">
    <subcellularLocation>
        <location evidence="2">Cell membrane</location>
        <topology evidence="2">Multi-pass membrane protein</topology>
    </subcellularLocation>
</comment>
<dbReference type="Pfam" id="PF00072">
    <property type="entry name" value="Response_reg"/>
    <property type="match status" value="2"/>
</dbReference>
<evidence type="ECO:0000259" key="20">
    <source>
        <dbReference type="PROSITE" id="PS50109"/>
    </source>
</evidence>
<proteinExistence type="predicted"/>
<evidence type="ECO:0000256" key="16">
    <source>
        <dbReference type="PROSITE-ProRule" id="PRU00110"/>
    </source>
</evidence>
<feature type="domain" description="HPt" evidence="24">
    <location>
        <begin position="1515"/>
        <end position="1611"/>
    </location>
</feature>
<evidence type="ECO:0000256" key="17">
    <source>
        <dbReference type="PROSITE-ProRule" id="PRU00169"/>
    </source>
</evidence>
<organism evidence="25 26">
    <name type="scientific">Stagnimonas aquatica</name>
    <dbReference type="NCBI Taxonomy" id="2689987"/>
    <lineage>
        <taxon>Bacteria</taxon>
        <taxon>Pseudomonadati</taxon>
        <taxon>Pseudomonadota</taxon>
        <taxon>Gammaproteobacteria</taxon>
        <taxon>Nevskiales</taxon>
        <taxon>Nevskiaceae</taxon>
        <taxon>Stagnimonas</taxon>
    </lineage>
</organism>
<keyword evidence="19" id="KW-0732">Signal</keyword>
<keyword evidence="26" id="KW-1185">Reference proteome</keyword>
<dbReference type="SMART" id="SM00448">
    <property type="entry name" value="REC"/>
    <property type="match status" value="2"/>
</dbReference>
<dbReference type="Gene3D" id="3.40.50.2300">
    <property type="match status" value="2"/>
</dbReference>
<evidence type="ECO:0000256" key="8">
    <source>
        <dbReference type="ARBA" id="ARBA00022741"/>
    </source>
</evidence>
<dbReference type="Pfam" id="PF02518">
    <property type="entry name" value="HATPase_c"/>
    <property type="match status" value="1"/>
</dbReference>
<dbReference type="CDD" id="cd17546">
    <property type="entry name" value="REC_hyHK_CKI1_RcsC-like"/>
    <property type="match status" value="1"/>
</dbReference>
<evidence type="ECO:0000256" key="9">
    <source>
        <dbReference type="ARBA" id="ARBA00022777"/>
    </source>
</evidence>
<dbReference type="GO" id="GO:0000155">
    <property type="term" value="F:phosphorelay sensor kinase activity"/>
    <property type="evidence" value="ECO:0007669"/>
    <property type="project" value="InterPro"/>
</dbReference>
<dbReference type="InterPro" id="IPR008207">
    <property type="entry name" value="Sig_transdc_His_kin_Hpt_dom"/>
</dbReference>
<evidence type="ECO:0000256" key="18">
    <source>
        <dbReference type="SAM" id="Coils"/>
    </source>
</evidence>
<dbReference type="Gene3D" id="3.30.450.20">
    <property type="entry name" value="PAS domain"/>
    <property type="match status" value="5"/>
</dbReference>
<feature type="signal peptide" evidence="19">
    <location>
        <begin position="1"/>
        <end position="25"/>
    </location>
</feature>
<dbReference type="InterPro" id="IPR001789">
    <property type="entry name" value="Sig_transdc_resp-reg_receiver"/>
</dbReference>